<dbReference type="PROSITE" id="PS50931">
    <property type="entry name" value="HTH_LYSR"/>
    <property type="match status" value="1"/>
</dbReference>
<sequence length="331" mass="36735">MNEIHAMRVFVRVADTESFHSTARQLRVSNALISRAIAALEARLKTRLINRTTRRVSLTEAGARYLEGCRTFLEELDHLGSTIARTEDELSGALRVVASTAVSQFTLTQLVDGFRKRYPSVTVRLTLAERHVHFVENGFDVGIVTELADDAAVVKRTVGVNAFVPVATPAFLREHGLPAAPGDLLSLSAVGLEEEIRSQTWNFRSRNDVVDEVRLAPAYSVDNWFLARLATLHSIGFSILPRGVVQTDLDDGILVRLLPDYSIDESDKHVFIAYPARQHLPRKTCAFIEYALDYLSRELAVSNRRTEDSDTLALQQPRSLPDAVSVAANAI</sequence>
<dbReference type="GO" id="GO:0003700">
    <property type="term" value="F:DNA-binding transcription factor activity"/>
    <property type="evidence" value="ECO:0007669"/>
    <property type="project" value="InterPro"/>
</dbReference>
<keyword evidence="4" id="KW-0804">Transcription</keyword>
<dbReference type="InterPro" id="IPR005119">
    <property type="entry name" value="LysR_subst-bd"/>
</dbReference>
<keyword evidence="3" id="KW-0238">DNA-binding</keyword>
<comment type="similarity">
    <text evidence="1">Belongs to the LysR transcriptional regulatory family.</text>
</comment>
<gene>
    <name evidence="6" type="ORF">CBA19CS42_17840</name>
</gene>
<feature type="domain" description="HTH lysR-type" evidence="5">
    <location>
        <begin position="1"/>
        <end position="59"/>
    </location>
</feature>
<dbReference type="InterPro" id="IPR058163">
    <property type="entry name" value="LysR-type_TF_proteobact-type"/>
</dbReference>
<evidence type="ECO:0000256" key="3">
    <source>
        <dbReference type="ARBA" id="ARBA00023125"/>
    </source>
</evidence>
<dbReference type="GO" id="GO:0043565">
    <property type="term" value="F:sequence-specific DNA binding"/>
    <property type="evidence" value="ECO:0007669"/>
    <property type="project" value="TreeGrafter"/>
</dbReference>
<evidence type="ECO:0000256" key="4">
    <source>
        <dbReference type="ARBA" id="ARBA00023163"/>
    </source>
</evidence>
<proteinExistence type="inferred from homology"/>
<dbReference type="FunFam" id="1.10.10.10:FF:000001">
    <property type="entry name" value="LysR family transcriptional regulator"/>
    <property type="match status" value="1"/>
</dbReference>
<dbReference type="AlphaFoldDB" id="A0AA37IAL2"/>
<dbReference type="CDD" id="cd08422">
    <property type="entry name" value="PBP2_CrgA_like"/>
    <property type="match status" value="1"/>
</dbReference>
<dbReference type="Gene3D" id="3.40.190.290">
    <property type="match status" value="1"/>
</dbReference>
<evidence type="ECO:0000313" key="6">
    <source>
        <dbReference type="EMBL" id="GJH26406.1"/>
    </source>
</evidence>
<dbReference type="InterPro" id="IPR036390">
    <property type="entry name" value="WH_DNA-bd_sf"/>
</dbReference>
<dbReference type="Pfam" id="PF03466">
    <property type="entry name" value="LysR_substrate"/>
    <property type="match status" value="1"/>
</dbReference>
<dbReference type="Gene3D" id="1.10.10.10">
    <property type="entry name" value="Winged helix-like DNA-binding domain superfamily/Winged helix DNA-binding domain"/>
    <property type="match status" value="1"/>
</dbReference>
<protein>
    <submittedName>
        <fullName evidence="6">LysR family transcriptional regulator</fullName>
    </submittedName>
</protein>
<evidence type="ECO:0000313" key="7">
    <source>
        <dbReference type="Proteomes" id="UP001055111"/>
    </source>
</evidence>
<dbReference type="EMBL" id="BPUS01000006">
    <property type="protein sequence ID" value="GJH26406.1"/>
    <property type="molecule type" value="Genomic_DNA"/>
</dbReference>
<dbReference type="InterPro" id="IPR036388">
    <property type="entry name" value="WH-like_DNA-bd_sf"/>
</dbReference>
<evidence type="ECO:0000256" key="2">
    <source>
        <dbReference type="ARBA" id="ARBA00023015"/>
    </source>
</evidence>
<keyword evidence="2" id="KW-0805">Transcription regulation</keyword>
<evidence type="ECO:0000259" key="5">
    <source>
        <dbReference type="PROSITE" id="PS50931"/>
    </source>
</evidence>
<organism evidence="6 7">
    <name type="scientific">Caballeronia novacaledonica</name>
    <dbReference type="NCBI Taxonomy" id="1544861"/>
    <lineage>
        <taxon>Bacteria</taxon>
        <taxon>Pseudomonadati</taxon>
        <taxon>Pseudomonadota</taxon>
        <taxon>Betaproteobacteria</taxon>
        <taxon>Burkholderiales</taxon>
        <taxon>Burkholderiaceae</taxon>
        <taxon>Caballeronia</taxon>
    </lineage>
</organism>
<dbReference type="GO" id="GO:0006351">
    <property type="term" value="P:DNA-templated transcription"/>
    <property type="evidence" value="ECO:0007669"/>
    <property type="project" value="TreeGrafter"/>
</dbReference>
<dbReference type="RefSeq" id="WP_238212998.1">
    <property type="nucleotide sequence ID" value="NZ_BPUS01000006.1"/>
</dbReference>
<dbReference type="InterPro" id="IPR000847">
    <property type="entry name" value="LysR_HTH_N"/>
</dbReference>
<name>A0AA37IAL2_9BURK</name>
<dbReference type="Pfam" id="PF00126">
    <property type="entry name" value="HTH_1"/>
    <property type="match status" value="1"/>
</dbReference>
<accession>A0AA37IAL2</accession>
<reference evidence="6" key="1">
    <citation type="submission" date="2022-09" db="EMBL/GenBank/DDBJ databases">
        <title>Isolation and characterization of 3-chlorobenzoate degrading bacteria from soils in Shizuoka.</title>
        <authorList>
            <person name="Ifat A."/>
            <person name="Ogawa N."/>
            <person name="Kimbara K."/>
            <person name="Moriuchi R."/>
            <person name="Dohra H."/>
            <person name="Shintani M."/>
        </authorList>
    </citation>
    <scope>NUCLEOTIDE SEQUENCE</scope>
    <source>
        <strain evidence="6">19CS4-2</strain>
    </source>
</reference>
<evidence type="ECO:0000256" key="1">
    <source>
        <dbReference type="ARBA" id="ARBA00009437"/>
    </source>
</evidence>
<dbReference type="SUPFAM" id="SSF46785">
    <property type="entry name" value="Winged helix' DNA-binding domain"/>
    <property type="match status" value="1"/>
</dbReference>
<dbReference type="PANTHER" id="PTHR30537">
    <property type="entry name" value="HTH-TYPE TRANSCRIPTIONAL REGULATOR"/>
    <property type="match status" value="1"/>
</dbReference>
<dbReference type="PANTHER" id="PTHR30537:SF58">
    <property type="entry name" value="HTH-TYPE TRANSCRIPTIONAL REGULATOR PERR"/>
    <property type="match status" value="1"/>
</dbReference>
<dbReference type="Proteomes" id="UP001055111">
    <property type="component" value="Unassembled WGS sequence"/>
</dbReference>
<comment type="caution">
    <text evidence="6">The sequence shown here is derived from an EMBL/GenBank/DDBJ whole genome shotgun (WGS) entry which is preliminary data.</text>
</comment>
<dbReference type="SUPFAM" id="SSF53850">
    <property type="entry name" value="Periplasmic binding protein-like II"/>
    <property type="match status" value="1"/>
</dbReference>